<proteinExistence type="inferred from homology"/>
<dbReference type="Proteomes" id="UP001338125">
    <property type="component" value="Unassembled WGS sequence"/>
</dbReference>
<accession>A0ABR0SRK5</accession>
<evidence type="ECO:0000256" key="4">
    <source>
        <dbReference type="SAM" id="SignalP"/>
    </source>
</evidence>
<dbReference type="InterPro" id="IPR036452">
    <property type="entry name" value="Ribo_hydro-like"/>
</dbReference>
<reference evidence="6 7" key="1">
    <citation type="submission" date="2024-01" db="EMBL/GenBank/DDBJ databases">
        <title>Complete genome of Cladobotryum mycophilum ATHUM6906.</title>
        <authorList>
            <person name="Christinaki A.C."/>
            <person name="Myridakis A.I."/>
            <person name="Kouvelis V.N."/>
        </authorList>
    </citation>
    <scope>NUCLEOTIDE SEQUENCE [LARGE SCALE GENOMIC DNA]</scope>
    <source>
        <strain evidence="6 7">ATHUM6906</strain>
    </source>
</reference>
<keyword evidence="7" id="KW-1185">Reference proteome</keyword>
<dbReference type="PANTHER" id="PTHR12304">
    <property type="entry name" value="INOSINE-URIDINE PREFERRING NUCLEOSIDE HYDROLASE"/>
    <property type="match status" value="1"/>
</dbReference>
<gene>
    <name evidence="6" type="ORF">PT974_04829</name>
</gene>
<comment type="caution">
    <text evidence="6">The sequence shown here is derived from an EMBL/GenBank/DDBJ whole genome shotgun (WGS) entry which is preliminary data.</text>
</comment>
<feature type="chain" id="PRO_5046813907" description="Inosine/uridine-preferring nucleoside hydrolase domain-containing protein" evidence="4">
    <location>
        <begin position="22"/>
        <end position="377"/>
    </location>
</feature>
<dbReference type="InterPro" id="IPR001910">
    <property type="entry name" value="Inosine/uridine_hydrolase_dom"/>
</dbReference>
<evidence type="ECO:0000313" key="6">
    <source>
        <dbReference type="EMBL" id="KAK5994355.1"/>
    </source>
</evidence>
<evidence type="ECO:0000256" key="1">
    <source>
        <dbReference type="ARBA" id="ARBA00009176"/>
    </source>
</evidence>
<dbReference type="InterPro" id="IPR023186">
    <property type="entry name" value="IUNH"/>
</dbReference>
<keyword evidence="3" id="KW-0326">Glycosidase</keyword>
<dbReference type="Gene3D" id="3.90.245.10">
    <property type="entry name" value="Ribonucleoside hydrolase-like"/>
    <property type="match status" value="1"/>
</dbReference>
<feature type="signal peptide" evidence="4">
    <location>
        <begin position="1"/>
        <end position="21"/>
    </location>
</feature>
<evidence type="ECO:0000259" key="5">
    <source>
        <dbReference type="Pfam" id="PF01156"/>
    </source>
</evidence>
<feature type="domain" description="Inosine/uridine-preferring nucleoside hydrolase" evidence="5">
    <location>
        <begin position="31"/>
        <end position="355"/>
    </location>
</feature>
<sequence>MHCRWHLPLLSSLILASGSSAAESKHGKRLVILDNDWETVGFPVFLPVLASDMEVLGLTAVTADTWQPQGALHALATLELGNLSSCIPVYEGATWPLINTPERFTTWQENHGVLPFSGAFGVYNATREAEGHDPTGGNPNRIVKQAFYEGFPKGTPNKSMTAAEFMVQSVKKYPGQVSIFAAGSLTNVALAIRIDPDFPLFAKELVIMGGFVDFGLRGVIDPIQAGFYEDINFKIDPEAAKIALTANFSSITIGGNVANQVISSPEFLEEVDQVKNPYSDLFLQVYHKTFPFWDETTALIMVDPTLSINQTEVYIDVDTAYDSPFYGNLVVYNKQYAPAHAGKAIYVNEVNATEVKKRIKSALQYPKACKDLNYGHH</sequence>
<dbReference type="PANTHER" id="PTHR12304:SF25">
    <property type="entry name" value="INOSINE_URIDINE-PREFERRING NUCLEOSIDE HYDROLASE DOMAIN-CONTAINING PROTEIN"/>
    <property type="match status" value="1"/>
</dbReference>
<evidence type="ECO:0000256" key="3">
    <source>
        <dbReference type="ARBA" id="ARBA00023295"/>
    </source>
</evidence>
<dbReference type="Pfam" id="PF01156">
    <property type="entry name" value="IU_nuc_hydro"/>
    <property type="match status" value="1"/>
</dbReference>
<organism evidence="6 7">
    <name type="scientific">Cladobotryum mycophilum</name>
    <dbReference type="NCBI Taxonomy" id="491253"/>
    <lineage>
        <taxon>Eukaryota</taxon>
        <taxon>Fungi</taxon>
        <taxon>Dikarya</taxon>
        <taxon>Ascomycota</taxon>
        <taxon>Pezizomycotina</taxon>
        <taxon>Sordariomycetes</taxon>
        <taxon>Hypocreomycetidae</taxon>
        <taxon>Hypocreales</taxon>
        <taxon>Hypocreaceae</taxon>
        <taxon>Cladobotryum</taxon>
    </lineage>
</organism>
<dbReference type="SUPFAM" id="SSF53590">
    <property type="entry name" value="Nucleoside hydrolase"/>
    <property type="match status" value="1"/>
</dbReference>
<name>A0ABR0SRK5_9HYPO</name>
<keyword evidence="2" id="KW-0378">Hydrolase</keyword>
<evidence type="ECO:0000256" key="2">
    <source>
        <dbReference type="ARBA" id="ARBA00022801"/>
    </source>
</evidence>
<comment type="similarity">
    <text evidence="1">Belongs to the IUNH family.</text>
</comment>
<keyword evidence="4" id="KW-0732">Signal</keyword>
<dbReference type="EMBL" id="JAVFKD010000010">
    <property type="protein sequence ID" value="KAK5994355.1"/>
    <property type="molecule type" value="Genomic_DNA"/>
</dbReference>
<protein>
    <recommendedName>
        <fullName evidence="5">Inosine/uridine-preferring nucleoside hydrolase domain-containing protein</fullName>
    </recommendedName>
</protein>
<evidence type="ECO:0000313" key="7">
    <source>
        <dbReference type="Proteomes" id="UP001338125"/>
    </source>
</evidence>